<dbReference type="Proteomes" id="UP001221142">
    <property type="component" value="Unassembled WGS sequence"/>
</dbReference>
<keyword evidence="1" id="KW-1133">Transmembrane helix</keyword>
<dbReference type="InterPro" id="IPR045339">
    <property type="entry name" value="DUF6534"/>
</dbReference>
<dbReference type="Pfam" id="PF20152">
    <property type="entry name" value="DUF6534"/>
    <property type="match status" value="1"/>
</dbReference>
<keyword evidence="1" id="KW-0472">Membrane</keyword>
<organism evidence="3 4">
    <name type="scientific">Roridomyces roridus</name>
    <dbReference type="NCBI Taxonomy" id="1738132"/>
    <lineage>
        <taxon>Eukaryota</taxon>
        <taxon>Fungi</taxon>
        <taxon>Dikarya</taxon>
        <taxon>Basidiomycota</taxon>
        <taxon>Agaricomycotina</taxon>
        <taxon>Agaricomycetes</taxon>
        <taxon>Agaricomycetidae</taxon>
        <taxon>Agaricales</taxon>
        <taxon>Marasmiineae</taxon>
        <taxon>Mycenaceae</taxon>
        <taxon>Roridomyces</taxon>
    </lineage>
</organism>
<dbReference type="PANTHER" id="PTHR40465:SF1">
    <property type="entry name" value="DUF6534 DOMAIN-CONTAINING PROTEIN"/>
    <property type="match status" value="1"/>
</dbReference>
<protein>
    <recommendedName>
        <fullName evidence="2">DUF6534 domain-containing protein</fullName>
    </recommendedName>
</protein>
<comment type="caution">
    <text evidence="3">The sequence shown here is derived from an EMBL/GenBank/DDBJ whole genome shotgun (WGS) entry which is preliminary data.</text>
</comment>
<feature type="transmembrane region" description="Helical" evidence="1">
    <location>
        <begin position="20"/>
        <end position="39"/>
    </location>
</feature>
<feature type="transmembrane region" description="Helical" evidence="1">
    <location>
        <begin position="120"/>
        <end position="138"/>
    </location>
</feature>
<feature type="transmembrane region" description="Helical" evidence="1">
    <location>
        <begin position="46"/>
        <end position="67"/>
    </location>
</feature>
<dbReference type="EMBL" id="JARKIF010000048">
    <property type="protein sequence ID" value="KAJ7607693.1"/>
    <property type="molecule type" value="Genomic_DNA"/>
</dbReference>
<evidence type="ECO:0000313" key="4">
    <source>
        <dbReference type="Proteomes" id="UP001221142"/>
    </source>
</evidence>
<feature type="domain" description="DUF6534" evidence="2">
    <location>
        <begin position="164"/>
        <end position="250"/>
    </location>
</feature>
<evidence type="ECO:0000259" key="2">
    <source>
        <dbReference type="Pfam" id="PF20152"/>
    </source>
</evidence>
<dbReference type="PANTHER" id="PTHR40465">
    <property type="entry name" value="CHROMOSOME 1, WHOLE GENOME SHOTGUN SEQUENCE"/>
    <property type="match status" value="1"/>
</dbReference>
<keyword evidence="1" id="KW-0812">Transmembrane</keyword>
<dbReference type="AlphaFoldDB" id="A0AAD7FA72"/>
<feature type="transmembrane region" description="Helical" evidence="1">
    <location>
        <begin position="87"/>
        <end position="108"/>
    </location>
</feature>
<reference evidence="3" key="1">
    <citation type="submission" date="2023-03" db="EMBL/GenBank/DDBJ databases">
        <title>Massive genome expansion in bonnet fungi (Mycena s.s.) driven by repeated elements and novel gene families across ecological guilds.</title>
        <authorList>
            <consortium name="Lawrence Berkeley National Laboratory"/>
            <person name="Harder C.B."/>
            <person name="Miyauchi S."/>
            <person name="Viragh M."/>
            <person name="Kuo A."/>
            <person name="Thoen E."/>
            <person name="Andreopoulos B."/>
            <person name="Lu D."/>
            <person name="Skrede I."/>
            <person name="Drula E."/>
            <person name="Henrissat B."/>
            <person name="Morin E."/>
            <person name="Kohler A."/>
            <person name="Barry K."/>
            <person name="LaButti K."/>
            <person name="Morin E."/>
            <person name="Salamov A."/>
            <person name="Lipzen A."/>
            <person name="Mereny Z."/>
            <person name="Hegedus B."/>
            <person name="Baldrian P."/>
            <person name="Stursova M."/>
            <person name="Weitz H."/>
            <person name="Taylor A."/>
            <person name="Grigoriev I.V."/>
            <person name="Nagy L.G."/>
            <person name="Martin F."/>
            <person name="Kauserud H."/>
        </authorList>
    </citation>
    <scope>NUCLEOTIDE SEQUENCE</scope>
    <source>
        <strain evidence="3">9284</strain>
    </source>
</reference>
<feature type="transmembrane region" description="Helical" evidence="1">
    <location>
        <begin position="226"/>
        <end position="246"/>
    </location>
</feature>
<feature type="transmembrane region" description="Helical" evidence="1">
    <location>
        <begin position="199"/>
        <end position="220"/>
    </location>
</feature>
<gene>
    <name evidence="3" type="ORF">FB45DRAFT_393689</name>
</gene>
<sequence>MATSIPPDIADLTAPDLVGMMLNSALMGSLSVQVFHYYCAFPNDRLIAKSVVYTVFILELLHTTLMGCSSDGVFGSGYGHFPNAPSWTTWVSATILTALIAAIVQIFYAARLYIFSGSKIVTGMVILLALLQCAAATAKASTFKLTGNHPAQGPDPYIVWLAGSAMCDVIIAGAMTFYLSRTAPVSNRMKNRLSTLIRATLGTGALTAVGAVLQIIMTFAFPEKQYFVVGAWFLGKLYSNSLLVLLNARAIVVGGRDDETNTQKAREIEVAQTSCVDISRSTFSVMQER</sequence>
<accession>A0AAD7FA72</accession>
<evidence type="ECO:0000256" key="1">
    <source>
        <dbReference type="SAM" id="Phobius"/>
    </source>
</evidence>
<proteinExistence type="predicted"/>
<feature type="transmembrane region" description="Helical" evidence="1">
    <location>
        <begin position="158"/>
        <end position="179"/>
    </location>
</feature>
<name>A0AAD7FA72_9AGAR</name>
<evidence type="ECO:0000313" key="3">
    <source>
        <dbReference type="EMBL" id="KAJ7607693.1"/>
    </source>
</evidence>
<keyword evidence="4" id="KW-1185">Reference proteome</keyword>